<dbReference type="InterPro" id="IPR009057">
    <property type="entry name" value="Homeodomain-like_sf"/>
</dbReference>
<evidence type="ECO:0000256" key="1">
    <source>
        <dbReference type="ARBA" id="ARBA00023015"/>
    </source>
</evidence>
<sequence length="87" mass="10031">MADRLSMSVRHFSRRFSREVGMSPERFVERARVEAARTAIEQGNAPLEVIARRHGFLTAETMRRSFLRLLGAPPSSYRARDDAVLRR</sequence>
<name>A0A4R4N9A9_9ACTN</name>
<organism evidence="5 6">
    <name type="scientific">Nonomuraea longispora</name>
    <dbReference type="NCBI Taxonomy" id="1848320"/>
    <lineage>
        <taxon>Bacteria</taxon>
        <taxon>Bacillati</taxon>
        <taxon>Actinomycetota</taxon>
        <taxon>Actinomycetes</taxon>
        <taxon>Streptosporangiales</taxon>
        <taxon>Streptosporangiaceae</taxon>
        <taxon>Nonomuraea</taxon>
    </lineage>
</organism>
<evidence type="ECO:0000313" key="6">
    <source>
        <dbReference type="Proteomes" id="UP000295157"/>
    </source>
</evidence>
<gene>
    <name evidence="5" type="ORF">E1267_19640</name>
</gene>
<dbReference type="InterPro" id="IPR050204">
    <property type="entry name" value="AraC_XylS_family_regulators"/>
</dbReference>
<dbReference type="SMART" id="SM00342">
    <property type="entry name" value="HTH_ARAC"/>
    <property type="match status" value="1"/>
</dbReference>
<evidence type="ECO:0000256" key="2">
    <source>
        <dbReference type="ARBA" id="ARBA00023125"/>
    </source>
</evidence>
<proteinExistence type="predicted"/>
<dbReference type="PANTHER" id="PTHR46796">
    <property type="entry name" value="HTH-TYPE TRANSCRIPTIONAL ACTIVATOR RHAS-RELATED"/>
    <property type="match status" value="1"/>
</dbReference>
<protein>
    <submittedName>
        <fullName evidence="5">Helix-turn-helix domain-containing protein</fullName>
    </submittedName>
</protein>
<evidence type="ECO:0000256" key="3">
    <source>
        <dbReference type="ARBA" id="ARBA00023163"/>
    </source>
</evidence>
<comment type="caution">
    <text evidence="5">The sequence shown here is derived from an EMBL/GenBank/DDBJ whole genome shotgun (WGS) entry which is preliminary data.</text>
</comment>
<dbReference type="GO" id="GO:0043565">
    <property type="term" value="F:sequence-specific DNA binding"/>
    <property type="evidence" value="ECO:0007669"/>
    <property type="project" value="InterPro"/>
</dbReference>
<dbReference type="Pfam" id="PF12833">
    <property type="entry name" value="HTH_18"/>
    <property type="match status" value="1"/>
</dbReference>
<keyword evidence="6" id="KW-1185">Reference proteome</keyword>
<keyword evidence="3" id="KW-0804">Transcription</keyword>
<dbReference type="EMBL" id="SMJZ01000070">
    <property type="protein sequence ID" value="TDC05419.1"/>
    <property type="molecule type" value="Genomic_DNA"/>
</dbReference>
<dbReference type="GO" id="GO:0003700">
    <property type="term" value="F:DNA-binding transcription factor activity"/>
    <property type="evidence" value="ECO:0007669"/>
    <property type="project" value="InterPro"/>
</dbReference>
<evidence type="ECO:0000259" key="4">
    <source>
        <dbReference type="PROSITE" id="PS01124"/>
    </source>
</evidence>
<accession>A0A4R4N9A9</accession>
<feature type="domain" description="HTH araC/xylS-type" evidence="4">
    <location>
        <begin position="1"/>
        <end position="80"/>
    </location>
</feature>
<evidence type="ECO:0000313" key="5">
    <source>
        <dbReference type="EMBL" id="TDC05419.1"/>
    </source>
</evidence>
<dbReference type="OrthoDB" id="3992151at2"/>
<dbReference type="InterPro" id="IPR018060">
    <property type="entry name" value="HTH_AraC"/>
</dbReference>
<dbReference type="SUPFAM" id="SSF46689">
    <property type="entry name" value="Homeodomain-like"/>
    <property type="match status" value="1"/>
</dbReference>
<keyword evidence="1" id="KW-0805">Transcription regulation</keyword>
<reference evidence="5 6" key="1">
    <citation type="submission" date="2019-02" db="EMBL/GenBank/DDBJ databases">
        <title>Draft genome sequences of novel Actinobacteria.</title>
        <authorList>
            <person name="Sahin N."/>
            <person name="Ay H."/>
            <person name="Saygin H."/>
        </authorList>
    </citation>
    <scope>NUCLEOTIDE SEQUENCE [LARGE SCALE GENOMIC DNA]</scope>
    <source>
        <strain evidence="5 6">KC201</strain>
    </source>
</reference>
<dbReference type="Proteomes" id="UP000295157">
    <property type="component" value="Unassembled WGS sequence"/>
</dbReference>
<dbReference type="Gene3D" id="1.10.10.60">
    <property type="entry name" value="Homeodomain-like"/>
    <property type="match status" value="1"/>
</dbReference>
<dbReference type="PROSITE" id="PS01124">
    <property type="entry name" value="HTH_ARAC_FAMILY_2"/>
    <property type="match status" value="1"/>
</dbReference>
<keyword evidence="2" id="KW-0238">DNA-binding</keyword>
<dbReference type="AlphaFoldDB" id="A0A4R4N9A9"/>